<accession>A0ABS4FB13</accession>
<dbReference type="Proteomes" id="UP000706926">
    <property type="component" value="Unassembled WGS sequence"/>
</dbReference>
<gene>
    <name evidence="1" type="ORF">J2Z18_002547</name>
</gene>
<protein>
    <submittedName>
        <fullName evidence="1">Uncharacterized protein</fullName>
    </submittedName>
</protein>
<dbReference type="EMBL" id="JAGGKI010000005">
    <property type="protein sequence ID" value="MBP1893445.1"/>
    <property type="molecule type" value="Genomic_DNA"/>
</dbReference>
<evidence type="ECO:0000313" key="2">
    <source>
        <dbReference type="Proteomes" id="UP000706926"/>
    </source>
</evidence>
<proteinExistence type="predicted"/>
<name>A0ABS4FB13_9BACL</name>
<organism evidence="1 2">
    <name type="scientific">Paenibacillus lactis</name>
    <dbReference type="NCBI Taxonomy" id="228574"/>
    <lineage>
        <taxon>Bacteria</taxon>
        <taxon>Bacillati</taxon>
        <taxon>Bacillota</taxon>
        <taxon>Bacilli</taxon>
        <taxon>Bacillales</taxon>
        <taxon>Paenibacillaceae</taxon>
        <taxon>Paenibacillus</taxon>
    </lineage>
</organism>
<evidence type="ECO:0000313" key="1">
    <source>
        <dbReference type="EMBL" id="MBP1893445.1"/>
    </source>
</evidence>
<sequence>MFNFQDKKYHFYSLNASTMLNNPWTKGTIYILPQDKFKKSDNNIVHFNEWVSHEHVKPIARLEVGIEDFYFRDKVSTHKDNESLLKTWLLYKVRSKRAKPTMARNSR</sequence>
<reference evidence="1 2" key="1">
    <citation type="submission" date="2021-03" db="EMBL/GenBank/DDBJ databases">
        <title>Genomic Encyclopedia of Type Strains, Phase IV (KMG-IV): sequencing the most valuable type-strain genomes for metagenomic binning, comparative biology and taxonomic classification.</title>
        <authorList>
            <person name="Goeker M."/>
        </authorList>
    </citation>
    <scope>NUCLEOTIDE SEQUENCE [LARGE SCALE GENOMIC DNA]</scope>
    <source>
        <strain evidence="1 2">DSM 15596</strain>
    </source>
</reference>
<keyword evidence="2" id="KW-1185">Reference proteome</keyword>
<comment type="caution">
    <text evidence="1">The sequence shown here is derived from an EMBL/GenBank/DDBJ whole genome shotgun (WGS) entry which is preliminary data.</text>
</comment>